<sequence length="245" mass="27828">MSDDPYGSLGELQDPQWSSIWTSWSVERRDQYLEDARHIRIYTYDQVIDILQGHPPRSPGWDHAQTCLSENRAAVERFRYDVKQGRMPPSPTRDELRSWCEACGVDLPDLIRPREEESDYEQAPKARIGALRGQPASVWTVLPQEFQATSETKSARGRPRTTTVRNQDLIEAANKYMFEMARTGVSINLATIIEHLSSLKCGHGMTAEAIRRQITGKLQRARAAVVASRSGAVEPCPRRGNFNRF</sequence>
<keyword evidence="2" id="KW-1185">Reference proteome</keyword>
<evidence type="ECO:0000313" key="1">
    <source>
        <dbReference type="EMBL" id="MBB5271315.1"/>
    </source>
</evidence>
<reference evidence="1 2" key="1">
    <citation type="submission" date="2020-08" db="EMBL/GenBank/DDBJ databases">
        <title>Genomic Encyclopedia of Type Strains, Phase IV (KMG-IV): sequencing the most valuable type-strain genomes for metagenomic binning, comparative biology and taxonomic classification.</title>
        <authorList>
            <person name="Goeker M."/>
        </authorList>
    </citation>
    <scope>NUCLEOTIDE SEQUENCE [LARGE SCALE GENOMIC DNA]</scope>
    <source>
        <strain evidence="1 2">DSM 29781</strain>
    </source>
</reference>
<dbReference type="EMBL" id="JACHGB010000003">
    <property type="protein sequence ID" value="MBB5271315.1"/>
    <property type="molecule type" value="Genomic_DNA"/>
</dbReference>
<protein>
    <submittedName>
        <fullName evidence="1">Uncharacterized protein</fullName>
    </submittedName>
</protein>
<evidence type="ECO:0000313" key="2">
    <source>
        <dbReference type="Proteomes" id="UP000532440"/>
    </source>
</evidence>
<gene>
    <name evidence="1" type="ORF">HNQ70_001325</name>
</gene>
<dbReference type="Proteomes" id="UP000532440">
    <property type="component" value="Unassembled WGS sequence"/>
</dbReference>
<organism evidence="1 2">
    <name type="scientific">Quisquiliibacterium transsilvanicum</name>
    <dbReference type="NCBI Taxonomy" id="1549638"/>
    <lineage>
        <taxon>Bacteria</taxon>
        <taxon>Pseudomonadati</taxon>
        <taxon>Pseudomonadota</taxon>
        <taxon>Betaproteobacteria</taxon>
        <taxon>Burkholderiales</taxon>
        <taxon>Burkholderiaceae</taxon>
        <taxon>Quisquiliibacterium</taxon>
    </lineage>
</organism>
<dbReference type="AlphaFoldDB" id="A0A7W8M8I0"/>
<proteinExistence type="predicted"/>
<dbReference type="RefSeq" id="WP_183965589.1">
    <property type="nucleotide sequence ID" value="NZ_BAABEW010000001.1"/>
</dbReference>
<accession>A0A7W8M8I0</accession>
<comment type="caution">
    <text evidence="1">The sequence shown here is derived from an EMBL/GenBank/DDBJ whole genome shotgun (WGS) entry which is preliminary data.</text>
</comment>
<name>A0A7W8M8I0_9BURK</name>